<dbReference type="EMBL" id="QQYZ01000007">
    <property type="protein sequence ID" value="RSY85996.1"/>
    <property type="molecule type" value="Genomic_DNA"/>
</dbReference>
<dbReference type="Proteomes" id="UP000287746">
    <property type="component" value="Unassembled WGS sequence"/>
</dbReference>
<dbReference type="Proteomes" id="UP000286681">
    <property type="component" value="Unassembled WGS sequence"/>
</dbReference>
<dbReference type="GeneID" id="44132082"/>
<comment type="caution">
    <text evidence="2">The sequence shown here is derived from an EMBL/GenBank/DDBJ whole genome shotgun (WGS) entry which is preliminary data.</text>
</comment>
<evidence type="ECO:0008006" key="5">
    <source>
        <dbReference type="Google" id="ProtNLM"/>
    </source>
</evidence>
<organism evidence="2 4">
    <name type="scientific">Sphingomonas koreensis</name>
    <dbReference type="NCBI Taxonomy" id="93064"/>
    <lineage>
        <taxon>Bacteria</taxon>
        <taxon>Pseudomonadati</taxon>
        <taxon>Pseudomonadota</taxon>
        <taxon>Alphaproteobacteria</taxon>
        <taxon>Sphingomonadales</taxon>
        <taxon>Sphingomonadaceae</taxon>
        <taxon>Sphingomonas</taxon>
    </lineage>
</organism>
<dbReference type="RefSeq" id="WP_083629376.1">
    <property type="nucleotide sequence ID" value="NZ_CP018820.1"/>
</dbReference>
<dbReference type="EMBL" id="QQWO01000001">
    <property type="protein sequence ID" value="RSV07938.1"/>
    <property type="molecule type" value="Genomic_DNA"/>
</dbReference>
<reference evidence="3 4" key="1">
    <citation type="submission" date="2018-07" db="EMBL/GenBank/DDBJ databases">
        <title>Genomic and Epidemiologic Investigation of an Indolent Hospital Outbreak.</title>
        <authorList>
            <person name="Johnson R.C."/>
            <person name="Deming C."/>
            <person name="Conlan S."/>
            <person name="Zellmer C.J."/>
            <person name="Michelin A.V."/>
            <person name="Lee-Lin S."/>
            <person name="Thomas P.J."/>
            <person name="Park M."/>
            <person name="Weingarten R.A."/>
            <person name="Less J."/>
            <person name="Dekker J.P."/>
            <person name="Frank K.M."/>
            <person name="Musser K.A."/>
            <person name="Mcquiston J.R."/>
            <person name="Henderson D.K."/>
            <person name="Lau A.F."/>
            <person name="Palmore T.N."/>
            <person name="Segre J.A."/>
        </authorList>
    </citation>
    <scope>NUCLEOTIDE SEQUENCE [LARGE SCALE GENOMIC DNA]</scope>
    <source>
        <strain evidence="2 4">SK-CDC1_0717</strain>
        <strain evidence="1 3">SK-NIH.Env10_0317</strain>
    </source>
</reference>
<sequence>MTGFTMIASMLLAVAPQPAGQDEPADALRPGTVAIEPVADEAVPVPARQLFADAVERALADMRFTALPATSRSRYIARVKVTRAARGAVTSKAKSPGPAAAVGNWGAAIGVSMPSNKQALRGLIVTELEVELVLRDGMKPVWRGRALTAQAEGTRADAPETLAPKLASAAVRSFPAEQPEAISIP</sequence>
<proteinExistence type="predicted"/>
<name>A0A430G4A9_9SPHN</name>
<evidence type="ECO:0000313" key="4">
    <source>
        <dbReference type="Proteomes" id="UP000287746"/>
    </source>
</evidence>
<dbReference type="AlphaFoldDB" id="A0A430G4A9"/>
<evidence type="ECO:0000313" key="1">
    <source>
        <dbReference type="EMBL" id="RSV07938.1"/>
    </source>
</evidence>
<protein>
    <recommendedName>
        <fullName evidence="5">DUF4136 domain-containing protein</fullName>
    </recommendedName>
</protein>
<evidence type="ECO:0000313" key="2">
    <source>
        <dbReference type="EMBL" id="RSY85996.1"/>
    </source>
</evidence>
<gene>
    <name evidence="1" type="ORF">CA257_00130</name>
    <name evidence="2" type="ORF">DAH66_09910</name>
</gene>
<evidence type="ECO:0000313" key="3">
    <source>
        <dbReference type="Proteomes" id="UP000286681"/>
    </source>
</evidence>
<dbReference type="OrthoDB" id="7561844at2"/>
<accession>A0A430G4A9</accession>